<organism evidence="3 4">
    <name type="scientific">Camellia sinensis</name>
    <name type="common">Tea plant</name>
    <name type="synonym">Thea sinensis</name>
    <dbReference type="NCBI Taxonomy" id="4442"/>
    <lineage>
        <taxon>Eukaryota</taxon>
        <taxon>Viridiplantae</taxon>
        <taxon>Streptophyta</taxon>
        <taxon>Embryophyta</taxon>
        <taxon>Tracheophyta</taxon>
        <taxon>Spermatophyta</taxon>
        <taxon>Magnoliopsida</taxon>
        <taxon>eudicotyledons</taxon>
        <taxon>Gunneridae</taxon>
        <taxon>Pentapetalae</taxon>
        <taxon>asterids</taxon>
        <taxon>Ericales</taxon>
        <taxon>Theaceae</taxon>
        <taxon>Camellia</taxon>
    </lineage>
</organism>
<keyword evidence="4" id="KW-1185">Reference proteome</keyword>
<sequence length="248" mass="29312">MSKASKSATRQPEADTDSRIGTCSRTYWQPPMDRYFIDLMLEQVQKGNQIDDLFHKQTWTKMIASFNARFGFKYDIDVLKNRYKTLKRQFFWDETRQMVTADDRVWQDYIIAIPHIFTGLWLTLLETPFFKYRVRTLLLQPSDDLESCKPVGYSFCCDHAHEDARQYMTRPVPYYKDLCGICRELGSDGRDSVSDHNLDQQDNIPEVKFARPLNNFQYPVESVSSEEVKIKLVMYRSHRMRVLRTSAI</sequence>
<evidence type="ECO:0000313" key="4">
    <source>
        <dbReference type="Proteomes" id="UP000593564"/>
    </source>
</evidence>
<dbReference type="Proteomes" id="UP000593564">
    <property type="component" value="Unassembled WGS sequence"/>
</dbReference>
<proteinExistence type="predicted"/>
<comment type="caution">
    <text evidence="3">The sequence shown here is derived from an EMBL/GenBank/DDBJ whole genome shotgun (WGS) entry which is preliminary data.</text>
</comment>
<reference evidence="4" key="1">
    <citation type="journal article" date="2020" name="Nat. Commun.">
        <title>Genome assembly of wild tea tree DASZ reveals pedigree and selection history of tea varieties.</title>
        <authorList>
            <person name="Zhang W."/>
            <person name="Zhang Y."/>
            <person name="Qiu H."/>
            <person name="Guo Y."/>
            <person name="Wan H."/>
            <person name="Zhang X."/>
            <person name="Scossa F."/>
            <person name="Alseekh S."/>
            <person name="Zhang Q."/>
            <person name="Wang P."/>
            <person name="Xu L."/>
            <person name="Schmidt M.H."/>
            <person name="Jia X."/>
            <person name="Li D."/>
            <person name="Zhu A."/>
            <person name="Guo F."/>
            <person name="Chen W."/>
            <person name="Ni D."/>
            <person name="Usadel B."/>
            <person name="Fernie A.R."/>
            <person name="Wen W."/>
        </authorList>
    </citation>
    <scope>NUCLEOTIDE SEQUENCE [LARGE SCALE GENOMIC DNA]</scope>
    <source>
        <strain evidence="4">cv. G240</strain>
    </source>
</reference>
<dbReference type="AlphaFoldDB" id="A0A7J7FWQ2"/>
<evidence type="ECO:0000313" key="3">
    <source>
        <dbReference type="EMBL" id="KAF5931416.1"/>
    </source>
</evidence>
<feature type="region of interest" description="Disordered" evidence="1">
    <location>
        <begin position="1"/>
        <end position="24"/>
    </location>
</feature>
<accession>A0A7J7FWQ2</accession>
<gene>
    <name evidence="3" type="ORF">HYC85_032289</name>
</gene>
<evidence type="ECO:0000256" key="1">
    <source>
        <dbReference type="SAM" id="MobiDB-lite"/>
    </source>
</evidence>
<feature type="domain" description="Myb/SANT-like" evidence="2">
    <location>
        <begin position="27"/>
        <end position="109"/>
    </location>
</feature>
<dbReference type="InterPro" id="IPR024752">
    <property type="entry name" value="Myb/SANT-like_dom"/>
</dbReference>
<dbReference type="PANTHER" id="PTHR46929:SF33">
    <property type="entry name" value="L10-INTERACTING MYB DOMAIN-CONTAINING PROTEIN-LIKE ISOFORM X1"/>
    <property type="match status" value="1"/>
</dbReference>
<dbReference type="Pfam" id="PF12776">
    <property type="entry name" value="Myb_DNA-bind_3"/>
    <property type="match status" value="1"/>
</dbReference>
<dbReference type="EMBL" id="JACBKZ010000015">
    <property type="protein sequence ID" value="KAF5931416.1"/>
    <property type="molecule type" value="Genomic_DNA"/>
</dbReference>
<name>A0A7J7FWQ2_CAMSI</name>
<protein>
    <recommendedName>
        <fullName evidence="2">Myb/SANT-like domain-containing protein</fullName>
    </recommendedName>
</protein>
<evidence type="ECO:0000259" key="2">
    <source>
        <dbReference type="Pfam" id="PF12776"/>
    </source>
</evidence>
<reference evidence="3 4" key="2">
    <citation type="submission" date="2020-07" db="EMBL/GenBank/DDBJ databases">
        <title>Genome assembly of wild tea tree DASZ reveals pedigree and selection history of tea varieties.</title>
        <authorList>
            <person name="Zhang W."/>
        </authorList>
    </citation>
    <scope>NUCLEOTIDE SEQUENCE [LARGE SCALE GENOMIC DNA]</scope>
    <source>
        <strain evidence="4">cv. G240</strain>
        <tissue evidence="3">Leaf</tissue>
    </source>
</reference>
<dbReference type="PANTHER" id="PTHR46929">
    <property type="entry name" value="EXPRESSED PROTEIN"/>
    <property type="match status" value="1"/>
</dbReference>
<feature type="compositionally biased region" description="Polar residues" evidence="1">
    <location>
        <begin position="1"/>
        <end position="10"/>
    </location>
</feature>